<dbReference type="EMBL" id="PVNL01000142">
    <property type="protein sequence ID" value="PRP94338.1"/>
    <property type="molecule type" value="Genomic_DNA"/>
</dbReference>
<evidence type="ECO:0000313" key="3">
    <source>
        <dbReference type="Proteomes" id="UP000238823"/>
    </source>
</evidence>
<dbReference type="PROSITE" id="PS51257">
    <property type="entry name" value="PROKAR_LIPOPROTEIN"/>
    <property type="match status" value="1"/>
</dbReference>
<dbReference type="SUPFAM" id="SSF52833">
    <property type="entry name" value="Thioredoxin-like"/>
    <property type="match status" value="1"/>
</dbReference>
<evidence type="ECO:0000256" key="1">
    <source>
        <dbReference type="SAM" id="MobiDB-lite"/>
    </source>
</evidence>
<proteinExistence type="predicted"/>
<dbReference type="Proteomes" id="UP000238823">
    <property type="component" value="Unassembled WGS sequence"/>
</dbReference>
<name>A0A2S9XN97_9BACT</name>
<accession>A0A2S9XN97</accession>
<dbReference type="AlphaFoldDB" id="A0A2S9XN97"/>
<feature type="compositionally biased region" description="Acidic residues" evidence="1">
    <location>
        <begin position="46"/>
        <end position="68"/>
    </location>
</feature>
<feature type="region of interest" description="Disordered" evidence="1">
    <location>
        <begin position="24"/>
        <end position="101"/>
    </location>
</feature>
<reference evidence="2 3" key="1">
    <citation type="submission" date="2018-03" db="EMBL/GenBank/DDBJ databases">
        <title>Draft Genome Sequences of the Obligatory Marine Myxobacteria Enhygromyxa salina SWB007.</title>
        <authorList>
            <person name="Poehlein A."/>
            <person name="Moghaddam J.A."/>
            <person name="Harms H."/>
            <person name="Alanjari M."/>
            <person name="Koenig G.M."/>
            <person name="Daniel R."/>
            <person name="Schaeberle T.F."/>
        </authorList>
    </citation>
    <scope>NUCLEOTIDE SEQUENCE [LARGE SCALE GENOMIC DNA]</scope>
    <source>
        <strain evidence="2 3">SWB007</strain>
    </source>
</reference>
<comment type="caution">
    <text evidence="2">The sequence shown here is derived from an EMBL/GenBank/DDBJ whole genome shotgun (WGS) entry which is preliminary data.</text>
</comment>
<protein>
    <submittedName>
        <fullName evidence="2">Uncharacterized protein</fullName>
    </submittedName>
</protein>
<organism evidence="2 3">
    <name type="scientific">Enhygromyxa salina</name>
    <dbReference type="NCBI Taxonomy" id="215803"/>
    <lineage>
        <taxon>Bacteria</taxon>
        <taxon>Pseudomonadati</taxon>
        <taxon>Myxococcota</taxon>
        <taxon>Polyangia</taxon>
        <taxon>Nannocystales</taxon>
        <taxon>Nannocystaceae</taxon>
        <taxon>Enhygromyxa</taxon>
    </lineage>
</organism>
<evidence type="ECO:0000313" key="2">
    <source>
        <dbReference type="EMBL" id="PRP94338.1"/>
    </source>
</evidence>
<dbReference type="InterPro" id="IPR036249">
    <property type="entry name" value="Thioredoxin-like_sf"/>
</dbReference>
<dbReference type="Gene3D" id="3.40.30.10">
    <property type="entry name" value="Glutaredoxin"/>
    <property type="match status" value="1"/>
</dbReference>
<sequence length="273" mass="27817">MSKVAITGVSLSLGLVVAGSGCVAEDDGSNPFGDGLGTYTYGTDGGDGDGDGDGDGNGDGDGDTDPTGDGDPSTGDGDPGTGDGDGDPTTGDGDADPCDGESPYMGGWDIGCCQDQVVPGGWQPGQIGPGTVIPDWTFNDQFGDAVRLYDFCHEAIYFEYVALWCGSCQAKAPAVAGLFNMYDTQGLMTLSYMSENGSGGPAAQADVVAWANQYGQNGLVVYSGHQDVWYPFGVNQGGNSWSIALPGTMLLEPGMKVNKMGVPSNAEIQAALP</sequence>
<gene>
    <name evidence="2" type="ORF">ENSA7_78750</name>
</gene>